<comment type="subcellular location">
    <subcellularLocation>
        <location evidence="1">Secreted</location>
    </subcellularLocation>
</comment>
<dbReference type="EMBL" id="CAJRST010005557">
    <property type="protein sequence ID" value="CAG5887789.1"/>
    <property type="molecule type" value="Genomic_DNA"/>
</dbReference>
<evidence type="ECO:0000256" key="2">
    <source>
        <dbReference type="ARBA" id="ARBA00022525"/>
    </source>
</evidence>
<dbReference type="PANTHER" id="PTHR11967">
    <property type="entry name" value="ALPHA-1-ACID GLYCOPROTEIN"/>
    <property type="match status" value="1"/>
</dbReference>
<gene>
    <name evidence="6" type="ORF">MMEN_LOCUS6082</name>
</gene>
<dbReference type="AlphaFoldDB" id="A0A8S4ARG4"/>
<feature type="chain" id="PRO_5035804475" evidence="5">
    <location>
        <begin position="21"/>
        <end position="209"/>
    </location>
</feature>
<dbReference type="Proteomes" id="UP000677803">
    <property type="component" value="Unassembled WGS sequence"/>
</dbReference>
<keyword evidence="3 5" id="KW-0732">Signal</keyword>
<accession>A0A8S4ARG4</accession>
<keyword evidence="7" id="KW-1185">Reference proteome</keyword>
<evidence type="ECO:0000313" key="7">
    <source>
        <dbReference type="Proteomes" id="UP000677803"/>
    </source>
</evidence>
<organism evidence="6 7">
    <name type="scientific">Menidia menidia</name>
    <name type="common">Atlantic silverside</name>
    <dbReference type="NCBI Taxonomy" id="238744"/>
    <lineage>
        <taxon>Eukaryota</taxon>
        <taxon>Metazoa</taxon>
        <taxon>Chordata</taxon>
        <taxon>Craniata</taxon>
        <taxon>Vertebrata</taxon>
        <taxon>Euteleostomi</taxon>
        <taxon>Actinopterygii</taxon>
        <taxon>Neopterygii</taxon>
        <taxon>Teleostei</taxon>
        <taxon>Neoteleostei</taxon>
        <taxon>Acanthomorphata</taxon>
        <taxon>Ovalentaria</taxon>
        <taxon>Atherinomorphae</taxon>
        <taxon>Atheriniformes</taxon>
        <taxon>Atherinopsidae</taxon>
        <taxon>Menidiinae</taxon>
        <taxon>Menidia</taxon>
    </lineage>
</organism>
<evidence type="ECO:0000313" key="6">
    <source>
        <dbReference type="EMBL" id="CAG5887789.1"/>
    </source>
</evidence>
<keyword evidence="4" id="KW-0325">Glycoprotein</keyword>
<dbReference type="GO" id="GO:0005576">
    <property type="term" value="C:extracellular region"/>
    <property type="evidence" value="ECO:0007669"/>
    <property type="project" value="UniProtKB-SubCell"/>
</dbReference>
<sequence>MPVLLRAALLVLMLSGGASAAEECDLPPRVQPQDTEKVFGVRWVLVEAFSDYPAGEELLRNASSSTVEMKHTHSNRTSLFVERNIVGGKCLIFRVNMTMSDPETSNHTMHLAHAGEQEFDGVVSPYDDQGRADVHQSCPDCLTIIYHGVFAGTPGRMLLIYRKEGKHLDADELKAAQGEHRKIAECLKFKLESNFRYDGKADFCLDKKE</sequence>
<dbReference type="Gene3D" id="2.40.128.20">
    <property type="match status" value="1"/>
</dbReference>
<name>A0A8S4ARG4_9TELE</name>
<protein>
    <submittedName>
        <fullName evidence="6">(Atlantic silverside) hypothetical protein</fullName>
    </submittedName>
</protein>
<dbReference type="OrthoDB" id="8929479at2759"/>
<evidence type="ECO:0000256" key="4">
    <source>
        <dbReference type="ARBA" id="ARBA00023180"/>
    </source>
</evidence>
<evidence type="ECO:0000256" key="1">
    <source>
        <dbReference type="ARBA" id="ARBA00004613"/>
    </source>
</evidence>
<feature type="signal peptide" evidence="5">
    <location>
        <begin position="1"/>
        <end position="20"/>
    </location>
</feature>
<dbReference type="InterPro" id="IPR012674">
    <property type="entry name" value="Calycin"/>
</dbReference>
<evidence type="ECO:0000256" key="3">
    <source>
        <dbReference type="ARBA" id="ARBA00022729"/>
    </source>
</evidence>
<evidence type="ECO:0000256" key="5">
    <source>
        <dbReference type="SAM" id="SignalP"/>
    </source>
</evidence>
<dbReference type="PANTHER" id="PTHR11967:SF2">
    <property type="entry name" value="ALPHA-1-ACID GLYCOPROTEIN 1"/>
    <property type="match status" value="1"/>
</dbReference>
<reference evidence="6" key="1">
    <citation type="submission" date="2021-05" db="EMBL/GenBank/DDBJ databases">
        <authorList>
            <person name="Tigano A."/>
        </authorList>
    </citation>
    <scope>NUCLEOTIDE SEQUENCE</scope>
</reference>
<keyword evidence="2" id="KW-0964">Secreted</keyword>
<proteinExistence type="predicted"/>
<comment type="caution">
    <text evidence="6">The sequence shown here is derived from an EMBL/GenBank/DDBJ whole genome shotgun (WGS) entry which is preliminary data.</text>
</comment>